<comment type="caution">
    <text evidence="1">The sequence shown here is derived from an EMBL/GenBank/DDBJ whole genome shotgun (WGS) entry which is preliminary data.</text>
</comment>
<evidence type="ECO:0000313" key="2">
    <source>
        <dbReference type="Proteomes" id="UP000823749"/>
    </source>
</evidence>
<proteinExistence type="predicted"/>
<name>A0AAV6KJ68_9ERIC</name>
<gene>
    <name evidence="1" type="ORF">RHGRI_010634</name>
</gene>
<keyword evidence="2" id="KW-1185">Reference proteome</keyword>
<dbReference type="Proteomes" id="UP000823749">
    <property type="component" value="Chromosome 4"/>
</dbReference>
<protein>
    <submittedName>
        <fullName evidence="1">Uncharacterized protein</fullName>
    </submittedName>
</protein>
<organism evidence="1 2">
    <name type="scientific">Rhododendron griersonianum</name>
    <dbReference type="NCBI Taxonomy" id="479676"/>
    <lineage>
        <taxon>Eukaryota</taxon>
        <taxon>Viridiplantae</taxon>
        <taxon>Streptophyta</taxon>
        <taxon>Embryophyta</taxon>
        <taxon>Tracheophyta</taxon>
        <taxon>Spermatophyta</taxon>
        <taxon>Magnoliopsida</taxon>
        <taxon>eudicotyledons</taxon>
        <taxon>Gunneridae</taxon>
        <taxon>Pentapetalae</taxon>
        <taxon>asterids</taxon>
        <taxon>Ericales</taxon>
        <taxon>Ericaceae</taxon>
        <taxon>Ericoideae</taxon>
        <taxon>Rhodoreae</taxon>
        <taxon>Rhododendron</taxon>
    </lineage>
</organism>
<evidence type="ECO:0000313" key="1">
    <source>
        <dbReference type="EMBL" id="KAG5552610.1"/>
    </source>
</evidence>
<dbReference type="EMBL" id="JACTNZ010000004">
    <property type="protein sequence ID" value="KAG5552610.1"/>
    <property type="molecule type" value="Genomic_DNA"/>
</dbReference>
<accession>A0AAV6KJ68</accession>
<reference evidence="1" key="1">
    <citation type="submission" date="2020-08" db="EMBL/GenBank/DDBJ databases">
        <title>Plant Genome Project.</title>
        <authorList>
            <person name="Zhang R.-G."/>
        </authorList>
    </citation>
    <scope>NUCLEOTIDE SEQUENCE</scope>
    <source>
        <strain evidence="1">WSP0</strain>
        <tissue evidence="1">Leaf</tissue>
    </source>
</reference>
<sequence length="156" mass="17630">MPLPLAPNTCPIIHLFQQTPYYFLFFKKTLKELTQPIGNNTCCLLHPHRILPFRNSDAFLKRRKPDTPHSNGCISQKTYSPAVVFSMNHVLFKHTTVASLTTLPDHLKSLTNVLLPLNCATVECSLELASRFSSVLISRLNSGEEIASHPADWFRN</sequence>
<dbReference type="AlphaFoldDB" id="A0AAV6KJ68"/>